<gene>
    <name evidence="3" type="ORF">CASFOL_032115</name>
</gene>
<dbReference type="Proteomes" id="UP001632038">
    <property type="component" value="Unassembled WGS sequence"/>
</dbReference>
<dbReference type="InterPro" id="IPR053063">
    <property type="entry name" value="PWWP_domain_containing_PDP"/>
</dbReference>
<sequence>MVLVNVTSGISAELNEVGSSGIVDGAESKTLAENHSDKVVLSEGVRVSYGESHTENVINGDRKGPVESGKLEIGDKQDTSKNRAVEVSSRSNRWDSWESWGVMNMVGRVLGGKFSMDNDDMEDLDTSENGRVAHVAEDKDAWRGAIGEPMFLSISDAEKIAVNKVKLEDVSTSEIGREANVVANEIDIESIVVDKAKLEDVNSSEIGHEAIGEPMLVDKSNIGCIAVEKVKQESENTSVIAREADVVVDNVTWQGPTGESILVDKSDVKKTVVDEVMLEEINTSQNGCEAAVVEDNDMWQGVIGELKSENRSDVVSIVFEKGASVDNSDIENIAFDEVMLEEISTSQNGCEVDVVEDKEMWRGVIADKTSESKSDVERIVVDEVMLEDVNTSRDGCEMNVDADKDTWQDETGEPISVNKSDVESIVVEKDSDELMSDDIVEKPGLNEDKDSVDLVEGTSLKVDHQDLVSNELVPVGMMETGEVKEAEVHKFLIPKTRVITEKEGEYYVSDLVWGKVKSHPWWPGQIFPPIAASDKAAKHFRKQSYLIAYFGDRSFAWNEGSNIKPFRMHFSKMEKQSNSDGFFHAVSCALDEVTRRVEFGLSCPCLSEEVHNKIKTQVVSNAGILEDKNTIGGGDHLSGPDSFLPGKLVQFLESAAECPKSITDRLQFTVAKAQLLAFSRWKGYYELPVFEQYIGILEDDDTQVTVKEEGNDSMNRKSTARDGSSQKRKHPSSEKDCPNTKEKCISALLSSSSLILTNVDEKPVKQAGRRPGPSGNSNSRVKRRKKLLLTNPVGDGENYSEPRISEESELVEIIPDEIPTPDVILSKLILAAKVPIQGFSVMIPEVDFLREFRNLICLEKKSTFGNVEMDKGKQPASLETAGTSGLGFEGIEDSYWTDRIIQGYSQEPVLSESENPNDKAVQVAEEADIKERDSVVENQPTALILNFTNLDSVPDVANLNEIFSRYGPVKESETEILRKSKRVRVIFKRRANAETAFSSTGKYSIFGPSLVSYRLHYDPTPRKARGKRNKNTSLKDNA</sequence>
<accession>A0ABD3C1G8</accession>
<dbReference type="InterPro" id="IPR000313">
    <property type="entry name" value="PWWP_dom"/>
</dbReference>
<feature type="domain" description="PWWP" evidence="2">
    <location>
        <begin position="508"/>
        <end position="557"/>
    </location>
</feature>
<dbReference type="Gene3D" id="2.30.30.140">
    <property type="match status" value="1"/>
</dbReference>
<protein>
    <recommendedName>
        <fullName evidence="2">PWWP domain-containing protein</fullName>
    </recommendedName>
</protein>
<dbReference type="SUPFAM" id="SSF63748">
    <property type="entry name" value="Tudor/PWWP/MBT"/>
    <property type="match status" value="1"/>
</dbReference>
<feature type="compositionally biased region" description="Basic and acidic residues" evidence="1">
    <location>
        <begin position="60"/>
        <end position="84"/>
    </location>
</feature>
<name>A0ABD3C1G8_9LAMI</name>
<evidence type="ECO:0000256" key="1">
    <source>
        <dbReference type="SAM" id="MobiDB-lite"/>
    </source>
</evidence>
<dbReference type="PANTHER" id="PTHR42851">
    <property type="entry name" value="ALDOLASE-RELATED"/>
    <property type="match status" value="1"/>
</dbReference>
<dbReference type="AlphaFoldDB" id="A0ABD3C1G8"/>
<evidence type="ECO:0000313" key="3">
    <source>
        <dbReference type="EMBL" id="KAL3623299.1"/>
    </source>
</evidence>
<dbReference type="SMART" id="SM00293">
    <property type="entry name" value="PWWP"/>
    <property type="match status" value="1"/>
</dbReference>
<feature type="region of interest" description="Disordered" evidence="1">
    <location>
        <begin position="708"/>
        <end position="741"/>
    </location>
</feature>
<dbReference type="PROSITE" id="PS50812">
    <property type="entry name" value="PWWP"/>
    <property type="match status" value="1"/>
</dbReference>
<comment type="caution">
    <text evidence="3">The sequence shown here is derived from an EMBL/GenBank/DDBJ whole genome shotgun (WGS) entry which is preliminary data.</text>
</comment>
<feature type="region of interest" description="Disordered" evidence="1">
    <location>
        <begin position="54"/>
        <end position="87"/>
    </location>
</feature>
<proteinExistence type="predicted"/>
<feature type="region of interest" description="Disordered" evidence="1">
    <location>
        <begin position="760"/>
        <end position="785"/>
    </location>
</feature>
<keyword evidence="4" id="KW-1185">Reference proteome</keyword>
<dbReference type="Pfam" id="PF00855">
    <property type="entry name" value="PWWP"/>
    <property type="match status" value="1"/>
</dbReference>
<feature type="compositionally biased region" description="Polar residues" evidence="1">
    <location>
        <begin position="712"/>
        <end position="723"/>
    </location>
</feature>
<evidence type="ECO:0000313" key="4">
    <source>
        <dbReference type="Proteomes" id="UP001632038"/>
    </source>
</evidence>
<dbReference type="EMBL" id="JAVIJP010000054">
    <property type="protein sequence ID" value="KAL3623299.1"/>
    <property type="molecule type" value="Genomic_DNA"/>
</dbReference>
<feature type="compositionally biased region" description="Basic and acidic residues" evidence="1">
    <location>
        <begin position="731"/>
        <end position="741"/>
    </location>
</feature>
<reference evidence="4" key="1">
    <citation type="journal article" date="2024" name="IScience">
        <title>Strigolactones Initiate the Formation of Haustorium-like Structures in Castilleja.</title>
        <authorList>
            <person name="Buerger M."/>
            <person name="Peterson D."/>
            <person name="Chory J."/>
        </authorList>
    </citation>
    <scope>NUCLEOTIDE SEQUENCE [LARGE SCALE GENOMIC DNA]</scope>
</reference>
<organism evidence="3 4">
    <name type="scientific">Castilleja foliolosa</name>
    <dbReference type="NCBI Taxonomy" id="1961234"/>
    <lineage>
        <taxon>Eukaryota</taxon>
        <taxon>Viridiplantae</taxon>
        <taxon>Streptophyta</taxon>
        <taxon>Embryophyta</taxon>
        <taxon>Tracheophyta</taxon>
        <taxon>Spermatophyta</taxon>
        <taxon>Magnoliopsida</taxon>
        <taxon>eudicotyledons</taxon>
        <taxon>Gunneridae</taxon>
        <taxon>Pentapetalae</taxon>
        <taxon>asterids</taxon>
        <taxon>lamiids</taxon>
        <taxon>Lamiales</taxon>
        <taxon>Orobanchaceae</taxon>
        <taxon>Pedicularideae</taxon>
        <taxon>Castillejinae</taxon>
        <taxon>Castilleja</taxon>
    </lineage>
</organism>
<feature type="region of interest" description="Disordered" evidence="1">
    <location>
        <begin position="1018"/>
        <end position="1038"/>
    </location>
</feature>
<evidence type="ECO:0000259" key="2">
    <source>
        <dbReference type="PROSITE" id="PS50812"/>
    </source>
</evidence>
<dbReference type="PANTHER" id="PTHR42851:SF19">
    <property type="entry name" value="PWWP DOMAIN-CONTAINING PROTEIN 2-RELATED"/>
    <property type="match status" value="1"/>
</dbReference>
<dbReference type="CDD" id="cd05162">
    <property type="entry name" value="PWWP"/>
    <property type="match status" value="1"/>
</dbReference>